<gene>
    <name evidence="15" type="ORF">Q9291_10840</name>
</gene>
<protein>
    <submittedName>
        <fullName evidence="15">TonB-dependent receptor</fullName>
    </submittedName>
</protein>
<organism evidence="15 16">
    <name type="scientific">Methylophilus aquaticus</name>
    <dbReference type="NCBI Taxonomy" id="1971610"/>
    <lineage>
        <taxon>Bacteria</taxon>
        <taxon>Pseudomonadati</taxon>
        <taxon>Pseudomonadota</taxon>
        <taxon>Betaproteobacteria</taxon>
        <taxon>Nitrosomonadales</taxon>
        <taxon>Methylophilaceae</taxon>
        <taxon>Methylophilus</taxon>
    </lineage>
</organism>
<comment type="caution">
    <text evidence="15">The sequence shown here is derived from an EMBL/GenBank/DDBJ whole genome shotgun (WGS) entry which is preliminary data.</text>
</comment>
<evidence type="ECO:0000256" key="10">
    <source>
        <dbReference type="ARBA" id="ARBA00023237"/>
    </source>
</evidence>
<evidence type="ECO:0000256" key="9">
    <source>
        <dbReference type="ARBA" id="ARBA00023136"/>
    </source>
</evidence>
<evidence type="ECO:0000256" key="6">
    <source>
        <dbReference type="ARBA" id="ARBA00023004"/>
    </source>
</evidence>
<evidence type="ECO:0000256" key="7">
    <source>
        <dbReference type="ARBA" id="ARBA00023065"/>
    </source>
</evidence>
<keyword evidence="15" id="KW-0675">Receptor</keyword>
<sequence length="792" mass="87530">MTSSYFQFTPLQRALRLAFCGCSLMLAASPSLVMADTSNTIAAKQSYQLAPGPLGHVLAEFAALTGTHLSFDPALVVHLQSEGLQGNYTTSEGFDHLLKGTEFVLEDKGGQQYSLKKMSKTNSRPMPAAQTAEPVDTLADVIVKGEKIERKLSETYSSVAVATAEDIRTHADQSLTEIMARTPGVYTQSRNETWGIRGVPVTGFDDQGPLTLNNAVSVFVDGALQTSRMATLSPLSTWDMKQVEIYRGAQSTVQGRNALAGAVIMQTNDPEFRNALTLQGNAGNYQQQGGALTANAVLVPDVLAGRFALNVQNEDGYIKNSFLDNDADRRRSLNARGKLLLLAGEDTEALLTLAHTDYRAGSNGVTQINNQPQYYRLAQNTNASDTIQQNEATLKLTHQLNKSWGVTSITSGTDANYQSLLDFDQRTNASQEADRHHDTRLFSQELRVTYQDDAVKAHAGVYYGYSQIKFNDALRIAGLGSVLVSEGKSQIRNQAVFGEVNWDLDTHWQLIAGMRYDHEKNEADVHYLQDALGLSPVTQAANQKTFGAFLPKAGVSYLWSPTQRSGFVVQRGYRGGGVNTRVPSDHRPYDAEYTTTYEFSHRGSWPEYGFKTFANVYYTDWKDQQVRQLDTATNSLYVSNAASSRMRGLELSAEYAINDAWQLIAGGAYNHTEYLDYINSDGLNMRGKQFIMAPRTKVNLGLNYHLGNQWLFNVDTVYQDSSPSVYLLSETRRNDSVTLVNANAAYRLNPRTTVNAFVRNLFDREYITNNTTGNVLDVGAPRLFGVAVKLEI</sequence>
<dbReference type="RefSeq" id="WP_306390066.1">
    <property type="nucleotide sequence ID" value="NZ_JAVCAP010000021.1"/>
</dbReference>
<reference evidence="16" key="1">
    <citation type="journal article" date="2019" name="Int. J. Syst. Evol. Microbiol.">
        <title>The Global Catalogue of Microorganisms (GCM) 10K type strain sequencing project: providing services to taxonomists for standard genome sequencing and annotation.</title>
        <authorList>
            <consortium name="The Broad Institute Genomics Platform"/>
            <consortium name="The Broad Institute Genome Sequencing Center for Infectious Disease"/>
            <person name="Wu L."/>
            <person name="Ma J."/>
        </authorList>
    </citation>
    <scope>NUCLEOTIDE SEQUENCE [LARGE SCALE GENOMIC DNA]</scope>
    <source>
        <strain evidence="16">VKM B-3159</strain>
    </source>
</reference>
<keyword evidence="9 11" id="KW-0472">Membrane</keyword>
<dbReference type="InterPro" id="IPR039426">
    <property type="entry name" value="TonB-dep_rcpt-like"/>
</dbReference>
<dbReference type="PANTHER" id="PTHR32552:SF81">
    <property type="entry name" value="TONB-DEPENDENT OUTER MEMBRANE RECEPTOR"/>
    <property type="match status" value="1"/>
</dbReference>
<dbReference type="InterPro" id="IPR036942">
    <property type="entry name" value="Beta-barrel_TonB_sf"/>
</dbReference>
<evidence type="ECO:0000313" key="16">
    <source>
        <dbReference type="Proteomes" id="UP001225906"/>
    </source>
</evidence>
<evidence type="ECO:0000256" key="8">
    <source>
        <dbReference type="ARBA" id="ARBA00023077"/>
    </source>
</evidence>
<accession>A0ABT9JW32</accession>
<dbReference type="SUPFAM" id="SSF56935">
    <property type="entry name" value="Porins"/>
    <property type="match status" value="1"/>
</dbReference>
<dbReference type="InterPro" id="IPR000531">
    <property type="entry name" value="Beta-barrel_TonB"/>
</dbReference>
<keyword evidence="7" id="KW-0406">Ion transport</keyword>
<keyword evidence="16" id="KW-1185">Reference proteome</keyword>
<feature type="signal peptide" evidence="13">
    <location>
        <begin position="1"/>
        <end position="35"/>
    </location>
</feature>
<evidence type="ECO:0000256" key="3">
    <source>
        <dbReference type="ARBA" id="ARBA00022452"/>
    </source>
</evidence>
<dbReference type="Gene3D" id="2.40.170.20">
    <property type="entry name" value="TonB-dependent receptor, beta-barrel domain"/>
    <property type="match status" value="1"/>
</dbReference>
<feature type="chain" id="PRO_5045134184" evidence="13">
    <location>
        <begin position="36"/>
        <end position="792"/>
    </location>
</feature>
<dbReference type="InterPro" id="IPR011662">
    <property type="entry name" value="Secretin/TonB_short_N"/>
</dbReference>
<evidence type="ECO:0000256" key="12">
    <source>
        <dbReference type="RuleBase" id="RU003357"/>
    </source>
</evidence>
<evidence type="ECO:0000256" key="4">
    <source>
        <dbReference type="ARBA" id="ARBA00022496"/>
    </source>
</evidence>
<keyword evidence="3 11" id="KW-1134">Transmembrane beta strand</keyword>
<dbReference type="CDD" id="cd01347">
    <property type="entry name" value="ligand_gated_channel"/>
    <property type="match status" value="1"/>
</dbReference>
<evidence type="ECO:0000256" key="13">
    <source>
        <dbReference type="SAM" id="SignalP"/>
    </source>
</evidence>
<comment type="subcellular location">
    <subcellularLocation>
        <location evidence="1 11">Cell outer membrane</location>
        <topology evidence="1 11">Multi-pass membrane protein</topology>
    </subcellularLocation>
</comment>
<evidence type="ECO:0000256" key="1">
    <source>
        <dbReference type="ARBA" id="ARBA00004571"/>
    </source>
</evidence>
<keyword evidence="4" id="KW-0410">Iron transport</keyword>
<evidence type="ECO:0000313" key="15">
    <source>
        <dbReference type="EMBL" id="MDP8568346.1"/>
    </source>
</evidence>
<keyword evidence="10 11" id="KW-0998">Cell outer membrane</keyword>
<evidence type="ECO:0000259" key="14">
    <source>
        <dbReference type="SMART" id="SM00965"/>
    </source>
</evidence>
<evidence type="ECO:0000256" key="2">
    <source>
        <dbReference type="ARBA" id="ARBA00022448"/>
    </source>
</evidence>
<comment type="similarity">
    <text evidence="11 12">Belongs to the TonB-dependent receptor family.</text>
</comment>
<keyword evidence="13" id="KW-0732">Signal</keyword>
<keyword evidence="6" id="KW-0408">Iron</keyword>
<dbReference type="Gene3D" id="3.55.50.30">
    <property type="match status" value="1"/>
</dbReference>
<feature type="domain" description="Secretin/TonB short N-terminal" evidence="14">
    <location>
        <begin position="67"/>
        <end position="118"/>
    </location>
</feature>
<dbReference type="EMBL" id="JAVCAP010000021">
    <property type="protein sequence ID" value="MDP8568346.1"/>
    <property type="molecule type" value="Genomic_DNA"/>
</dbReference>
<dbReference type="Pfam" id="PF00593">
    <property type="entry name" value="TonB_dep_Rec_b-barrel"/>
    <property type="match status" value="1"/>
</dbReference>
<dbReference type="Pfam" id="PF07715">
    <property type="entry name" value="Plug"/>
    <property type="match status" value="1"/>
</dbReference>
<dbReference type="PANTHER" id="PTHR32552">
    <property type="entry name" value="FERRICHROME IRON RECEPTOR-RELATED"/>
    <property type="match status" value="1"/>
</dbReference>
<keyword evidence="8 12" id="KW-0798">TonB box</keyword>
<name>A0ABT9JW32_9PROT</name>
<evidence type="ECO:0000256" key="5">
    <source>
        <dbReference type="ARBA" id="ARBA00022692"/>
    </source>
</evidence>
<dbReference type="InterPro" id="IPR012910">
    <property type="entry name" value="Plug_dom"/>
</dbReference>
<proteinExistence type="inferred from homology"/>
<dbReference type="SMART" id="SM00965">
    <property type="entry name" value="STN"/>
    <property type="match status" value="1"/>
</dbReference>
<evidence type="ECO:0000256" key="11">
    <source>
        <dbReference type="PROSITE-ProRule" id="PRU01360"/>
    </source>
</evidence>
<keyword evidence="5 11" id="KW-0812">Transmembrane</keyword>
<dbReference type="Proteomes" id="UP001225906">
    <property type="component" value="Unassembled WGS sequence"/>
</dbReference>
<dbReference type="PROSITE" id="PS52016">
    <property type="entry name" value="TONB_DEPENDENT_REC_3"/>
    <property type="match status" value="1"/>
</dbReference>
<keyword evidence="2 11" id="KW-0813">Transport</keyword>